<keyword evidence="5 13" id="KW-0812">Transmembrane</keyword>
<evidence type="ECO:0000256" key="9">
    <source>
        <dbReference type="ARBA" id="ARBA00023065"/>
    </source>
</evidence>
<evidence type="ECO:0000256" key="10">
    <source>
        <dbReference type="ARBA" id="ARBA00023136"/>
    </source>
</evidence>
<proteinExistence type="inferred from homology"/>
<keyword evidence="8 13" id="KW-1133">Transmembrane helix</keyword>
<keyword evidence="11" id="KW-0407">Ion channel</keyword>
<dbReference type="PANTHER" id="PTHR31462:SF5">
    <property type="entry name" value="ENDOSOMAL_LYSOSOMAL PROTON CHANNEL TMEM175"/>
    <property type="match status" value="1"/>
</dbReference>
<evidence type="ECO:0000256" key="5">
    <source>
        <dbReference type="ARBA" id="ARBA00022692"/>
    </source>
</evidence>
<evidence type="ECO:0000256" key="12">
    <source>
        <dbReference type="ARBA" id="ARBA00034430"/>
    </source>
</evidence>
<dbReference type="Proteomes" id="UP001240150">
    <property type="component" value="Chromosome"/>
</dbReference>
<evidence type="ECO:0000256" key="8">
    <source>
        <dbReference type="ARBA" id="ARBA00022989"/>
    </source>
</evidence>
<keyword evidence="9" id="KW-0406">Ion transport</keyword>
<keyword evidence="6" id="KW-0631">Potassium channel</keyword>
<protein>
    <submittedName>
        <fullName evidence="14">TMEM175 family protein</fullName>
    </submittedName>
</protein>
<sequence length="210" mass="22953">MIEPEQPAASTERLVLFTDAVAAIAITLLILPLLETLADVEEHTDLSELIRENLPGFGAFLLGFAVIFRFWWGHHRVFGHLSRLSGPIVILSGLWTLSIVMLPIQTAIITDFPPSSGTVALYCGTMLLAVGALATLSAYAYRHPELSAGRTPLPFPVVTGSLVTFGALLLAGVIGVAFPQINYWAFFLLFLTGPVEKLLRSRRRRVRQSV</sequence>
<reference evidence="14 15" key="1">
    <citation type="submission" date="2023-06" db="EMBL/GenBank/DDBJ databases">
        <authorList>
            <person name="Yushchuk O."/>
            <person name="Binda E."/>
            <person name="Ruckert-Reed C."/>
            <person name="Fedorenko V."/>
            <person name="Kalinowski J."/>
            <person name="Marinelli F."/>
        </authorList>
    </citation>
    <scope>NUCLEOTIDE SEQUENCE [LARGE SCALE GENOMIC DNA]</scope>
    <source>
        <strain evidence="14 15">NRRL 3884</strain>
    </source>
</reference>
<keyword evidence="10 13" id="KW-0472">Membrane</keyword>
<feature type="transmembrane region" description="Helical" evidence="13">
    <location>
        <begin position="54"/>
        <end position="72"/>
    </location>
</feature>
<evidence type="ECO:0000256" key="4">
    <source>
        <dbReference type="ARBA" id="ARBA00022538"/>
    </source>
</evidence>
<comment type="similarity">
    <text evidence="2">Belongs to the TMEM175 family.</text>
</comment>
<keyword evidence="15" id="KW-1185">Reference proteome</keyword>
<keyword evidence="4" id="KW-0633">Potassium transport</keyword>
<keyword evidence="3" id="KW-0813">Transport</keyword>
<accession>A0ABY8W7P9</accession>
<feature type="transmembrane region" description="Helical" evidence="13">
    <location>
        <begin position="84"/>
        <end position="104"/>
    </location>
</feature>
<feature type="transmembrane region" description="Helical" evidence="13">
    <location>
        <begin position="14"/>
        <end position="34"/>
    </location>
</feature>
<dbReference type="EMBL" id="CP126980">
    <property type="protein sequence ID" value="WIM93517.1"/>
    <property type="molecule type" value="Genomic_DNA"/>
</dbReference>
<evidence type="ECO:0000256" key="7">
    <source>
        <dbReference type="ARBA" id="ARBA00022958"/>
    </source>
</evidence>
<keyword evidence="7" id="KW-0630">Potassium</keyword>
<comment type="subcellular location">
    <subcellularLocation>
        <location evidence="1">Membrane</location>
        <topology evidence="1">Multi-pass membrane protein</topology>
    </subcellularLocation>
</comment>
<dbReference type="PANTHER" id="PTHR31462">
    <property type="entry name" value="ENDOSOMAL/LYSOSOMAL POTASSIUM CHANNEL TMEM175"/>
    <property type="match status" value="1"/>
</dbReference>
<evidence type="ECO:0000256" key="13">
    <source>
        <dbReference type="SAM" id="Phobius"/>
    </source>
</evidence>
<evidence type="ECO:0000313" key="14">
    <source>
        <dbReference type="EMBL" id="WIM93517.1"/>
    </source>
</evidence>
<evidence type="ECO:0000313" key="15">
    <source>
        <dbReference type="Proteomes" id="UP001240150"/>
    </source>
</evidence>
<gene>
    <name evidence="14" type="ORF">ACTOB_005497</name>
</gene>
<feature type="transmembrane region" description="Helical" evidence="13">
    <location>
        <begin position="153"/>
        <end position="175"/>
    </location>
</feature>
<evidence type="ECO:0000256" key="11">
    <source>
        <dbReference type="ARBA" id="ARBA00023303"/>
    </source>
</evidence>
<name>A0ABY8W7P9_9ACTN</name>
<evidence type="ECO:0000256" key="2">
    <source>
        <dbReference type="ARBA" id="ARBA00006920"/>
    </source>
</evidence>
<evidence type="ECO:0000256" key="6">
    <source>
        <dbReference type="ARBA" id="ARBA00022826"/>
    </source>
</evidence>
<dbReference type="Pfam" id="PF06736">
    <property type="entry name" value="TMEM175"/>
    <property type="match status" value="1"/>
</dbReference>
<dbReference type="InterPro" id="IPR010617">
    <property type="entry name" value="TMEM175-like"/>
</dbReference>
<dbReference type="RefSeq" id="WP_284914725.1">
    <property type="nucleotide sequence ID" value="NZ_CP126980.1"/>
</dbReference>
<organism evidence="14 15">
    <name type="scientific">Actinoplanes oblitus</name>
    <dbReference type="NCBI Taxonomy" id="3040509"/>
    <lineage>
        <taxon>Bacteria</taxon>
        <taxon>Bacillati</taxon>
        <taxon>Actinomycetota</taxon>
        <taxon>Actinomycetes</taxon>
        <taxon>Micromonosporales</taxon>
        <taxon>Micromonosporaceae</taxon>
        <taxon>Actinoplanes</taxon>
    </lineage>
</organism>
<evidence type="ECO:0000256" key="3">
    <source>
        <dbReference type="ARBA" id="ARBA00022448"/>
    </source>
</evidence>
<evidence type="ECO:0000256" key="1">
    <source>
        <dbReference type="ARBA" id="ARBA00004141"/>
    </source>
</evidence>
<comment type="catalytic activity">
    <reaction evidence="12">
        <text>K(+)(in) = K(+)(out)</text>
        <dbReference type="Rhea" id="RHEA:29463"/>
        <dbReference type="ChEBI" id="CHEBI:29103"/>
    </reaction>
</comment>
<feature type="transmembrane region" description="Helical" evidence="13">
    <location>
        <begin position="181"/>
        <end position="199"/>
    </location>
</feature>
<feature type="transmembrane region" description="Helical" evidence="13">
    <location>
        <begin position="119"/>
        <end position="141"/>
    </location>
</feature>